<organism evidence="2 3">
    <name type="scientific">Recurvomyces mirabilis</name>
    <dbReference type="NCBI Taxonomy" id="574656"/>
    <lineage>
        <taxon>Eukaryota</taxon>
        <taxon>Fungi</taxon>
        <taxon>Dikarya</taxon>
        <taxon>Ascomycota</taxon>
        <taxon>Pezizomycotina</taxon>
        <taxon>Dothideomycetes</taxon>
        <taxon>Dothideomycetidae</taxon>
        <taxon>Mycosphaerellales</taxon>
        <taxon>Teratosphaeriaceae</taxon>
        <taxon>Recurvomyces</taxon>
    </lineage>
</organism>
<dbReference type="Proteomes" id="UP001274830">
    <property type="component" value="Unassembled WGS sequence"/>
</dbReference>
<keyword evidence="3" id="KW-1185">Reference proteome</keyword>
<evidence type="ECO:0000313" key="2">
    <source>
        <dbReference type="EMBL" id="KAK3674154.1"/>
    </source>
</evidence>
<feature type="compositionally biased region" description="Polar residues" evidence="1">
    <location>
        <begin position="1"/>
        <end position="17"/>
    </location>
</feature>
<feature type="compositionally biased region" description="Basic and acidic residues" evidence="1">
    <location>
        <begin position="22"/>
        <end position="32"/>
    </location>
</feature>
<sequence length="116" mass="12221">MQMSMQAEGQLSAQVLQTPPRRMVDDVKEGKKALAGKTGGKSAGKTAAKKTILGKRTVGSKTDDSRGEADGAEPGEEYLEVEGDGATTVWAVVGSRKRKPAPDVAGPARRKMPRRG</sequence>
<accession>A0AAE1C0W6</accession>
<protein>
    <submittedName>
        <fullName evidence="2">Uncharacterized protein</fullName>
    </submittedName>
</protein>
<evidence type="ECO:0000313" key="3">
    <source>
        <dbReference type="Proteomes" id="UP001274830"/>
    </source>
</evidence>
<dbReference type="AlphaFoldDB" id="A0AAE1C0W6"/>
<gene>
    <name evidence="2" type="ORF">LTR78_006001</name>
</gene>
<feature type="region of interest" description="Disordered" evidence="1">
    <location>
        <begin position="1"/>
        <end position="116"/>
    </location>
</feature>
<comment type="caution">
    <text evidence="2">The sequence shown here is derived from an EMBL/GenBank/DDBJ whole genome shotgun (WGS) entry which is preliminary data.</text>
</comment>
<reference evidence="2" key="1">
    <citation type="submission" date="2023-07" db="EMBL/GenBank/DDBJ databases">
        <title>Black Yeasts Isolated from many extreme environments.</title>
        <authorList>
            <person name="Coleine C."/>
            <person name="Stajich J.E."/>
            <person name="Selbmann L."/>
        </authorList>
    </citation>
    <scope>NUCLEOTIDE SEQUENCE</scope>
    <source>
        <strain evidence="2">CCFEE 5485</strain>
    </source>
</reference>
<name>A0AAE1C0W6_9PEZI</name>
<proteinExistence type="predicted"/>
<evidence type="ECO:0000256" key="1">
    <source>
        <dbReference type="SAM" id="MobiDB-lite"/>
    </source>
</evidence>
<dbReference type="EMBL" id="JAUTXT010000021">
    <property type="protein sequence ID" value="KAK3674154.1"/>
    <property type="molecule type" value="Genomic_DNA"/>
</dbReference>
<feature type="compositionally biased region" description="Acidic residues" evidence="1">
    <location>
        <begin position="70"/>
        <end position="83"/>
    </location>
</feature>